<gene>
    <name evidence="1" type="ORF">AVEN_222372_1</name>
</gene>
<accession>A0A4Y2EHG0</accession>
<sequence>MINECALLYYVPMNELSWTGTDGCQQMKWMVVGSVESPDRGGTFFLQQIADEELPGKMGCKTAAGNTLCLKEGSILALLWRIIGLGIRGMHAQEAISLTTGKLRSLYKTRAVVLGPDYQKTRILEEVQVKLYTEFYIGDEQSQSPYKTGTEGLDFLNYGLYSIRGTKTPGRFERMSLFSAYLETLWWERVLKNNISRTKIRQLKPLILGKGCSPFAKRW</sequence>
<evidence type="ECO:0000313" key="2">
    <source>
        <dbReference type="Proteomes" id="UP000499080"/>
    </source>
</evidence>
<dbReference type="Proteomes" id="UP000499080">
    <property type="component" value="Unassembled WGS sequence"/>
</dbReference>
<dbReference type="EMBL" id="BGPR01000581">
    <property type="protein sequence ID" value="GBM27294.1"/>
    <property type="molecule type" value="Genomic_DNA"/>
</dbReference>
<dbReference type="AlphaFoldDB" id="A0A4Y2EHG0"/>
<proteinExistence type="predicted"/>
<organism evidence="1 2">
    <name type="scientific">Araneus ventricosus</name>
    <name type="common">Orbweaver spider</name>
    <name type="synonym">Epeira ventricosa</name>
    <dbReference type="NCBI Taxonomy" id="182803"/>
    <lineage>
        <taxon>Eukaryota</taxon>
        <taxon>Metazoa</taxon>
        <taxon>Ecdysozoa</taxon>
        <taxon>Arthropoda</taxon>
        <taxon>Chelicerata</taxon>
        <taxon>Arachnida</taxon>
        <taxon>Araneae</taxon>
        <taxon>Araneomorphae</taxon>
        <taxon>Entelegynae</taxon>
        <taxon>Araneoidea</taxon>
        <taxon>Araneidae</taxon>
        <taxon>Araneus</taxon>
    </lineage>
</organism>
<reference evidence="1 2" key="1">
    <citation type="journal article" date="2019" name="Sci. Rep.">
        <title>Orb-weaving spider Araneus ventricosus genome elucidates the spidroin gene catalogue.</title>
        <authorList>
            <person name="Kono N."/>
            <person name="Nakamura H."/>
            <person name="Ohtoshi R."/>
            <person name="Moran D.A.P."/>
            <person name="Shinohara A."/>
            <person name="Yoshida Y."/>
            <person name="Fujiwara M."/>
            <person name="Mori M."/>
            <person name="Tomita M."/>
            <person name="Arakawa K."/>
        </authorList>
    </citation>
    <scope>NUCLEOTIDE SEQUENCE [LARGE SCALE GENOMIC DNA]</scope>
</reference>
<protein>
    <submittedName>
        <fullName evidence="1">Uncharacterized protein</fullName>
    </submittedName>
</protein>
<keyword evidence="2" id="KW-1185">Reference proteome</keyword>
<name>A0A4Y2EHG0_ARAVE</name>
<comment type="caution">
    <text evidence="1">The sequence shown here is derived from an EMBL/GenBank/DDBJ whole genome shotgun (WGS) entry which is preliminary data.</text>
</comment>
<evidence type="ECO:0000313" key="1">
    <source>
        <dbReference type="EMBL" id="GBM27294.1"/>
    </source>
</evidence>